<dbReference type="InterPro" id="IPR015943">
    <property type="entry name" value="WD40/YVTN_repeat-like_dom_sf"/>
</dbReference>
<dbReference type="PROSITE" id="PS50082">
    <property type="entry name" value="WD_REPEATS_2"/>
    <property type="match status" value="2"/>
</dbReference>
<evidence type="ECO:0008006" key="5">
    <source>
        <dbReference type="Google" id="ProtNLM"/>
    </source>
</evidence>
<dbReference type="RefSeq" id="XP_008870626.1">
    <property type="nucleotide sequence ID" value="XM_008872404.1"/>
</dbReference>
<feature type="region of interest" description="Disordered" evidence="3">
    <location>
        <begin position="1"/>
        <end position="27"/>
    </location>
</feature>
<dbReference type="InterPro" id="IPR001680">
    <property type="entry name" value="WD40_rpt"/>
</dbReference>
<dbReference type="OrthoDB" id="10251741at2759"/>
<dbReference type="SUPFAM" id="SSF101908">
    <property type="entry name" value="Putative isomerase YbhE"/>
    <property type="match status" value="1"/>
</dbReference>
<feature type="region of interest" description="Disordered" evidence="3">
    <location>
        <begin position="1092"/>
        <end position="1120"/>
    </location>
</feature>
<proteinExistence type="predicted"/>
<dbReference type="PANTHER" id="PTHR32215">
    <property type="entry name" value="CILIA- AND FLAGELLA-ASSOCIATED PROTEIN 57"/>
    <property type="match status" value="1"/>
</dbReference>
<dbReference type="Pfam" id="PF00400">
    <property type="entry name" value="WD40"/>
    <property type="match status" value="2"/>
</dbReference>
<evidence type="ECO:0000256" key="1">
    <source>
        <dbReference type="PROSITE-ProRule" id="PRU00221"/>
    </source>
</evidence>
<feature type="repeat" description="WD" evidence="1">
    <location>
        <begin position="631"/>
        <end position="672"/>
    </location>
</feature>
<dbReference type="GeneID" id="20084156"/>
<sequence length="1382" mass="154871">MTFETDRDISTTMEDRRRADSDAAVEEGGVNDKLTVRPEFVLGVRGTIQNNVEFGSDTHLIFPAAHHVCLYNLDRRSMEFLHPTRAIRSVQSMCVSANKELLAVCEQAGARFSKNISDQLGVSPNQISIYKLASRSRLKTLPSQSHSPILSIAFSADNKTIATLEDAPSYRIGYWKWSTSKLVAHAPCPSRGTRIRICPVNSNFVTISGPMVLRAWTLTSTGDLRMTNLIPQIREQEHFVDHVWIKEYLVTVSELGTLLTFRAADDGVELVHSTKLGQISPQLTLGKIETITASTKGFVLAGAAGSFGVFEFSDDPKDPFILIHALSAGDMTFESVAISPNCETVVAYTTNQRLVSFAMGSIDVVQDNTHAEFCDVIPSGTHCGGVLTFDVCLQKPIVVTCGADKTIRSWNYHLSAYEVVAQLSEEPSTLSLHPAGFQVAIAFKERVRLYNILQDGLRVLREISIKAANVLQFSHGGHLLACGAGLNMYIFRTHTCDLVHTFTGHINVIQCLRWTVDDSILYSAGNDGAIYCWNTHTGNRCDDMQLVVKQTKFTSAVIDADNAKYVAVGGSDGKLREIVAGDEAACVDVGSPLTHLALTKSNRWLFVATRVGTVYAFAWPLGTQTAPVHEMSLHSEPITQLRLTEDDRYLISSSDDGCVSVFRMDENAGILAEVDLVHRKMPTMMTDAVLVSREEIEDKNEQLSDLQQKYEQVKSDMDFSLHSKENEWIDRLRFLKEECERSLVQERVRYEELEQRYQTSLRKHSDEFAQKESNHATISQELENRYEHKLAMEIARYDRLSEEMETTRQQCAMLIEAQDKQQKIVLENERRAANSRAKEQVELIKRVKEDLTYNHVKFEEILSQQEEDYEFQLQKVKLEYEDQLTAERQNTAIKETQITGKNSKIDSLKKKIQELKANASARDMLLSTEKAKTAKLEAALANYERHFEGLQGSIDEKEKAVQSLKASNRVLESFRFVLDHRVEELQNEKSPMQKLISGLETHIHDVQQEMVEEFHQKDLAEETLASKEIKIKALTNEVNALRLITRKKESEIGAMSREFARIVLISNPKELERAVKEAYIVFVKGEAPKEKRTRSILSASSQSPTAKGDQEHSHAALAGLGGDDNREVVQEACKQMQFMHRSVSTLKNALHHAKAEADHRHREAVTEGNILLQDMNALRKANKMLELKVKEMESALYLANQAHDAKAKAKLAQPQQHHLQHHPVDAKPGCFLSPLKKSTSSVSLTAQRLVVGSVLPFRAIEKAKDASRIVSAATAMDYRNQLDAQKREIQRLKNQVKLLLDEQAQQQGGRSTPKVEVGRSPEKRGRGSIGHLSSAQTAHSITRRQSFVFTSDPALHHDASNGYDMSLSPIMDGKASDTAVQQ</sequence>
<accession>A0A024U245</accession>
<protein>
    <recommendedName>
        <fullName evidence="5">Cilia- and flagella-associated protein 57</fullName>
    </recommendedName>
</protein>
<feature type="coiled-coil region" evidence="2">
    <location>
        <begin position="689"/>
        <end position="763"/>
    </location>
</feature>
<dbReference type="EMBL" id="KI913964">
    <property type="protein sequence ID" value="ETW00491.1"/>
    <property type="molecule type" value="Genomic_DNA"/>
</dbReference>
<dbReference type="InterPro" id="IPR052993">
    <property type="entry name" value="CFA-57"/>
</dbReference>
<dbReference type="InterPro" id="IPR036322">
    <property type="entry name" value="WD40_repeat_dom_sf"/>
</dbReference>
<evidence type="ECO:0000256" key="3">
    <source>
        <dbReference type="SAM" id="MobiDB-lite"/>
    </source>
</evidence>
<evidence type="ECO:0000256" key="2">
    <source>
        <dbReference type="SAM" id="Coils"/>
    </source>
</evidence>
<evidence type="ECO:0000313" key="4">
    <source>
        <dbReference type="EMBL" id="ETW00491.1"/>
    </source>
</evidence>
<feature type="repeat" description="WD" evidence="1">
    <location>
        <begin position="502"/>
        <end position="543"/>
    </location>
</feature>
<feature type="coiled-coil region" evidence="2">
    <location>
        <begin position="1017"/>
        <end position="1044"/>
    </location>
</feature>
<keyword evidence="2" id="KW-0175">Coiled coil</keyword>
<dbReference type="Gene3D" id="2.130.10.10">
    <property type="entry name" value="YVTN repeat-like/Quinoprotein amine dehydrogenase"/>
    <property type="match status" value="2"/>
</dbReference>
<dbReference type="SMART" id="SM00320">
    <property type="entry name" value="WD40"/>
    <property type="match status" value="5"/>
</dbReference>
<dbReference type="PROSITE" id="PS50294">
    <property type="entry name" value="WD_REPEATS_REGION"/>
    <property type="match status" value="1"/>
</dbReference>
<dbReference type="eggNOG" id="ENOG502RJ2B">
    <property type="taxonomic scope" value="Eukaryota"/>
</dbReference>
<feature type="compositionally biased region" description="Polar residues" evidence="3">
    <location>
        <begin position="1095"/>
        <end position="1105"/>
    </location>
</feature>
<reference evidence="4" key="1">
    <citation type="submission" date="2013-12" db="EMBL/GenBank/DDBJ databases">
        <title>The Genome Sequence of Aphanomyces invadans NJM9701.</title>
        <authorList>
            <consortium name="The Broad Institute Genomics Platform"/>
            <person name="Russ C."/>
            <person name="Tyler B."/>
            <person name="van West P."/>
            <person name="Dieguez-Uribeondo J."/>
            <person name="Young S.K."/>
            <person name="Zeng Q."/>
            <person name="Gargeya S."/>
            <person name="Fitzgerald M."/>
            <person name="Abouelleil A."/>
            <person name="Alvarado L."/>
            <person name="Chapman S.B."/>
            <person name="Gainer-Dewar J."/>
            <person name="Goldberg J."/>
            <person name="Griggs A."/>
            <person name="Gujja S."/>
            <person name="Hansen M."/>
            <person name="Howarth C."/>
            <person name="Imamovic A."/>
            <person name="Ireland A."/>
            <person name="Larimer J."/>
            <person name="McCowan C."/>
            <person name="Murphy C."/>
            <person name="Pearson M."/>
            <person name="Poon T.W."/>
            <person name="Priest M."/>
            <person name="Roberts A."/>
            <person name="Saif S."/>
            <person name="Shea T."/>
            <person name="Sykes S."/>
            <person name="Wortman J."/>
            <person name="Nusbaum C."/>
            <person name="Birren B."/>
        </authorList>
    </citation>
    <scope>NUCLEOTIDE SEQUENCE [LARGE SCALE GENOMIC DNA]</scope>
    <source>
        <strain evidence="4">NJM9701</strain>
    </source>
</reference>
<feature type="compositionally biased region" description="Basic and acidic residues" evidence="3">
    <location>
        <begin position="1"/>
        <end position="21"/>
    </location>
</feature>
<dbReference type="SUPFAM" id="SSF50978">
    <property type="entry name" value="WD40 repeat-like"/>
    <property type="match status" value="1"/>
</dbReference>
<name>A0A024U245_9STRA</name>
<feature type="coiled-coil region" evidence="2">
    <location>
        <begin position="1275"/>
        <end position="1302"/>
    </location>
</feature>
<gene>
    <name evidence="4" type="ORF">H310_07106</name>
</gene>
<keyword evidence="1" id="KW-0853">WD repeat</keyword>
<dbReference type="VEuPathDB" id="FungiDB:H310_07106"/>
<feature type="coiled-coil region" evidence="2">
    <location>
        <begin position="790"/>
        <end position="817"/>
    </location>
</feature>
<dbReference type="STRING" id="157072.A0A024U245"/>
<feature type="region of interest" description="Disordered" evidence="3">
    <location>
        <begin position="1359"/>
        <end position="1382"/>
    </location>
</feature>
<feature type="compositionally biased region" description="Basic and acidic residues" evidence="3">
    <location>
        <begin position="1316"/>
        <end position="1325"/>
    </location>
</feature>
<dbReference type="PANTHER" id="PTHR32215:SF0">
    <property type="entry name" value="CILIA- AND FLAGELLA-ASSOCIATED PROTEIN 57"/>
    <property type="match status" value="1"/>
</dbReference>
<feature type="region of interest" description="Disordered" evidence="3">
    <location>
        <begin position="1303"/>
        <end position="1339"/>
    </location>
</feature>
<organism evidence="4">
    <name type="scientific">Aphanomyces invadans</name>
    <dbReference type="NCBI Taxonomy" id="157072"/>
    <lineage>
        <taxon>Eukaryota</taxon>
        <taxon>Sar</taxon>
        <taxon>Stramenopiles</taxon>
        <taxon>Oomycota</taxon>
        <taxon>Saprolegniomycetes</taxon>
        <taxon>Saprolegniales</taxon>
        <taxon>Verrucalvaceae</taxon>
        <taxon>Aphanomyces</taxon>
    </lineage>
</organism>
<feature type="coiled-coil region" evidence="2">
    <location>
        <begin position="898"/>
        <end position="960"/>
    </location>
</feature>